<dbReference type="AlphaFoldDB" id="A0A0A8XUV2"/>
<protein>
    <submittedName>
        <fullName evidence="1">Uncharacterized protein</fullName>
    </submittedName>
</protein>
<evidence type="ECO:0000313" key="1">
    <source>
        <dbReference type="EMBL" id="JAD17606.1"/>
    </source>
</evidence>
<organism evidence="1">
    <name type="scientific">Arundo donax</name>
    <name type="common">Giant reed</name>
    <name type="synonym">Donax arundinaceus</name>
    <dbReference type="NCBI Taxonomy" id="35708"/>
    <lineage>
        <taxon>Eukaryota</taxon>
        <taxon>Viridiplantae</taxon>
        <taxon>Streptophyta</taxon>
        <taxon>Embryophyta</taxon>
        <taxon>Tracheophyta</taxon>
        <taxon>Spermatophyta</taxon>
        <taxon>Magnoliopsida</taxon>
        <taxon>Liliopsida</taxon>
        <taxon>Poales</taxon>
        <taxon>Poaceae</taxon>
        <taxon>PACMAD clade</taxon>
        <taxon>Arundinoideae</taxon>
        <taxon>Arundineae</taxon>
        <taxon>Arundo</taxon>
    </lineage>
</organism>
<sequence length="63" mass="7312">MDLSLLNVVPHFLPHVFWLLECRIEKLSQSPSPELLVIWVPPFLSQGQWGKILYCMGEIITFT</sequence>
<dbReference type="EMBL" id="GBRH01280289">
    <property type="protein sequence ID" value="JAD17606.1"/>
    <property type="molecule type" value="Transcribed_RNA"/>
</dbReference>
<reference evidence="1" key="2">
    <citation type="journal article" date="2015" name="Data Brief">
        <title>Shoot transcriptome of the giant reed, Arundo donax.</title>
        <authorList>
            <person name="Barrero R.A."/>
            <person name="Guerrero F.D."/>
            <person name="Moolhuijzen P."/>
            <person name="Goolsby J.A."/>
            <person name="Tidwell J."/>
            <person name="Bellgard S.E."/>
            <person name="Bellgard M.I."/>
        </authorList>
    </citation>
    <scope>NUCLEOTIDE SEQUENCE</scope>
    <source>
        <tissue evidence="1">Shoot tissue taken approximately 20 cm above the soil surface</tissue>
    </source>
</reference>
<name>A0A0A8XUV2_ARUDO</name>
<proteinExistence type="predicted"/>
<reference evidence="1" key="1">
    <citation type="submission" date="2014-09" db="EMBL/GenBank/DDBJ databases">
        <authorList>
            <person name="Magalhaes I.L.F."/>
            <person name="Oliveira U."/>
            <person name="Santos F.R."/>
            <person name="Vidigal T.H.D.A."/>
            <person name="Brescovit A.D."/>
            <person name="Santos A.J."/>
        </authorList>
    </citation>
    <scope>NUCLEOTIDE SEQUENCE</scope>
    <source>
        <tissue evidence="1">Shoot tissue taken approximately 20 cm above the soil surface</tissue>
    </source>
</reference>
<accession>A0A0A8XUV2</accession>